<dbReference type="EMBL" id="QVLV01000012">
    <property type="protein sequence ID" value="RGE58298.1"/>
    <property type="molecule type" value="Genomic_DNA"/>
</dbReference>
<dbReference type="Proteomes" id="UP000260812">
    <property type="component" value="Unassembled WGS sequence"/>
</dbReference>
<proteinExistence type="predicted"/>
<accession>A0A3E3I1G0</accession>
<dbReference type="InterPro" id="IPR025117">
    <property type="entry name" value="DUF4037"/>
</dbReference>
<feature type="domain" description="DUF4037" evidence="1">
    <location>
        <begin position="127"/>
        <end position="213"/>
    </location>
</feature>
<keyword evidence="3" id="KW-1185">Reference proteome</keyword>
<organism evidence="2 3">
    <name type="scientific">Eisenbergiella massiliensis</name>
    <dbReference type="NCBI Taxonomy" id="1720294"/>
    <lineage>
        <taxon>Bacteria</taxon>
        <taxon>Bacillati</taxon>
        <taxon>Bacillota</taxon>
        <taxon>Clostridia</taxon>
        <taxon>Lachnospirales</taxon>
        <taxon>Lachnospiraceae</taxon>
        <taxon>Eisenbergiella</taxon>
    </lineage>
</organism>
<sequence length="274" mass="31953">MKLTEKKDLLVNAVSTMKSVEAIGQTGNMTEIPVPGQGDFDLFVLCGVIPDYEERQSCYAGQRQLYTECNMEVCREDVHWGTGDILLVDGVETMFMYFTVDSMKEYLETVASGQRLEPEGEFYPLGRLATMRSIHILYDRNGIMKEMQENLKEYPGQLRQKIIKNHFPAIWDGESIDRAILRGDVIFNHRVFQASLDHYMQTLYALNRTYFPSWKRAEQYIASFRIKPENCYERIRKAIKLSAEPETIEACYEVWRKLVEELEKLVEENLVIEE</sequence>
<protein>
    <submittedName>
        <fullName evidence="2">DUF4037 domain-containing protein</fullName>
    </submittedName>
</protein>
<dbReference type="Pfam" id="PF13228">
    <property type="entry name" value="DUF4037"/>
    <property type="match status" value="1"/>
</dbReference>
<evidence type="ECO:0000313" key="2">
    <source>
        <dbReference type="EMBL" id="RGE58298.1"/>
    </source>
</evidence>
<gene>
    <name evidence="2" type="ORF">DXC51_17565</name>
</gene>
<reference evidence="2" key="1">
    <citation type="submission" date="2018-08" db="EMBL/GenBank/DDBJ databases">
        <title>A genome reference for cultivated species of the human gut microbiota.</title>
        <authorList>
            <person name="Zou Y."/>
            <person name="Xue W."/>
            <person name="Luo G."/>
        </authorList>
    </citation>
    <scope>NUCLEOTIDE SEQUENCE [LARGE SCALE GENOMIC DNA]</scope>
    <source>
        <strain evidence="2">TF05-5AC</strain>
    </source>
</reference>
<evidence type="ECO:0000259" key="1">
    <source>
        <dbReference type="Pfam" id="PF13228"/>
    </source>
</evidence>
<dbReference type="AlphaFoldDB" id="A0A3E3I1G0"/>
<comment type="caution">
    <text evidence="2">The sequence shown here is derived from an EMBL/GenBank/DDBJ whole genome shotgun (WGS) entry which is preliminary data.</text>
</comment>
<evidence type="ECO:0000313" key="3">
    <source>
        <dbReference type="Proteomes" id="UP000260812"/>
    </source>
</evidence>
<dbReference type="GeneID" id="97988627"/>
<name>A0A3E3I1G0_9FIRM</name>
<dbReference type="RefSeq" id="WP_117545057.1">
    <property type="nucleotide sequence ID" value="NZ_JBKUNB010000041.1"/>
</dbReference>